<keyword evidence="2" id="KW-1185">Reference proteome</keyword>
<proteinExistence type="predicted"/>
<gene>
    <name evidence="1" type="ORF">CF165_13050</name>
</gene>
<dbReference type="Proteomes" id="UP000215199">
    <property type="component" value="Unassembled WGS sequence"/>
</dbReference>
<organism evidence="1 2">
    <name type="scientific">Amycolatopsis vastitatis</name>
    <dbReference type="NCBI Taxonomy" id="1905142"/>
    <lineage>
        <taxon>Bacteria</taxon>
        <taxon>Bacillati</taxon>
        <taxon>Actinomycetota</taxon>
        <taxon>Actinomycetes</taxon>
        <taxon>Pseudonocardiales</taxon>
        <taxon>Pseudonocardiaceae</taxon>
        <taxon>Amycolatopsis</taxon>
    </lineage>
</organism>
<sequence>MNGSGRVARMVVGGLLGSWFVATALSQDPFRKFPGARRYDPSGAVVPDWRFFAPRPGMHDYHLLFRDELPDDSVTEWREILPVEQRVPRHFVWYANRRAEKVLGDSVVGIIGFSKEADRKKEDIQLSISYLTLLNYLTYQEKHDPDAKRTQFLIAASAGYDETEEPMMLFLSNLHPLS</sequence>
<dbReference type="RefSeq" id="WP_093947756.1">
    <property type="nucleotide sequence ID" value="NZ_NMUL01000010.1"/>
</dbReference>
<reference evidence="2" key="1">
    <citation type="submission" date="2017-07" db="EMBL/GenBank/DDBJ databases">
        <title>Comparative genome mining reveals phylogenetic distribution patterns of secondary metabolites in Amycolatopsis.</title>
        <authorList>
            <person name="Adamek M."/>
            <person name="Alanjary M."/>
            <person name="Sales-Ortells H."/>
            <person name="Goodfellow M."/>
            <person name="Bull A.T."/>
            <person name="Kalinowski J."/>
            <person name="Ziemert N."/>
        </authorList>
    </citation>
    <scope>NUCLEOTIDE SEQUENCE [LARGE SCALE GENOMIC DNA]</scope>
    <source>
        <strain evidence="2">H5</strain>
    </source>
</reference>
<dbReference type="AlphaFoldDB" id="A0A229TBZ0"/>
<dbReference type="OrthoDB" id="8565707at2"/>
<accession>A0A229TBZ0</accession>
<dbReference type="EMBL" id="NMUL01000010">
    <property type="protein sequence ID" value="OXM68434.1"/>
    <property type="molecule type" value="Genomic_DNA"/>
</dbReference>
<name>A0A229TBZ0_9PSEU</name>
<evidence type="ECO:0000313" key="2">
    <source>
        <dbReference type="Proteomes" id="UP000215199"/>
    </source>
</evidence>
<protein>
    <submittedName>
        <fullName evidence="1">Uncharacterized protein</fullName>
    </submittedName>
</protein>
<comment type="caution">
    <text evidence="1">The sequence shown here is derived from an EMBL/GenBank/DDBJ whole genome shotgun (WGS) entry which is preliminary data.</text>
</comment>
<evidence type="ECO:0000313" key="1">
    <source>
        <dbReference type="EMBL" id="OXM68434.1"/>
    </source>
</evidence>